<dbReference type="Gene3D" id="3.30.780.10">
    <property type="entry name" value="SUI1-like domain"/>
    <property type="match status" value="1"/>
</dbReference>
<dbReference type="InterPro" id="IPR001950">
    <property type="entry name" value="SUI1"/>
</dbReference>
<dbReference type="AlphaFoldDB" id="A0A914I6C3"/>
<dbReference type="InterPro" id="IPR058886">
    <property type="entry name" value="SWIB_eIF2D"/>
</dbReference>
<protein>
    <submittedName>
        <fullName evidence="4">SUI1 domain-containing protein</fullName>
    </submittedName>
</protein>
<sequence>MFRKQFTIKSYTNLRHSERKTIFPCAINSCFNAKQQVARILVTLPTSNVCLYVLDKEPLFFQCPSENTIFPTVYFLWSASFDGQFPVLFVHAAVLPILQNGSDLMLPGILLDHPFADFEANAPVAIAIVTEERGAPVGYGLVAVGQALISASELRTKRQAGEKGKAIKILHIYGDFLWEYGSKKKFGSKKLGTFGQEHAAAAQHGQVVDEHCTDHDQAVQSSSVSSVAAETVSEKCQEYGDEGVHEKENVQANMDELLKNTFFAALRWKFGPNGPLPIDAGQFYANYILKCLPPDRKLDIKKTKFKKFSTFLRELISIDDDPANWVVRMKSLKGVDTIEEFNINHPLVQSAPELVHNADATAGGSFVDGQPLLSIRDNVFSLTEKVMPIFRPSGFSKGDIVDLNRIRAVLGDYAQKENLYSNGGKEVRLDDTLQPIVQHFLYETFDFNKLVQKIASAMTPAILIKTKEDKQIVHRGTKQPHIDLKIEKRAGNKQVTLVSNLAAFCIDVNMLDSKISGTGTCVLASAPACDGPQLLVQGNEINRIGRFLADFGVPKKFINGLEQGTKEPKKKKK</sequence>
<dbReference type="Pfam" id="PF26291">
    <property type="entry name" value="SWIB_eIF2D"/>
    <property type="match status" value="1"/>
</dbReference>
<evidence type="ECO:0000313" key="4">
    <source>
        <dbReference type="WBParaSite" id="Gr19_v10_g7030.t1"/>
    </source>
</evidence>
<dbReference type="Pfam" id="PF17832">
    <property type="entry name" value="Pre-PUA"/>
    <property type="match status" value="1"/>
</dbReference>
<dbReference type="InterPro" id="IPR036877">
    <property type="entry name" value="SUI1_dom_sf"/>
</dbReference>
<proteinExistence type="predicted"/>
<dbReference type="SUPFAM" id="SSF55159">
    <property type="entry name" value="eIF1-like"/>
    <property type="match status" value="1"/>
</dbReference>
<dbReference type="PANTHER" id="PTHR12217">
    <property type="entry name" value="EUKARYOTIC TRANSLATION INITIATION FACTOR 2D"/>
    <property type="match status" value="1"/>
</dbReference>
<dbReference type="Proteomes" id="UP000887572">
    <property type="component" value="Unplaced"/>
</dbReference>
<dbReference type="WBParaSite" id="Gr19_v10_g7030.t1">
    <property type="protein sequence ID" value="Gr19_v10_g7030.t1"/>
    <property type="gene ID" value="Gr19_v10_g7030"/>
</dbReference>
<dbReference type="GO" id="GO:0003723">
    <property type="term" value="F:RNA binding"/>
    <property type="evidence" value="ECO:0007669"/>
    <property type="project" value="InterPro"/>
</dbReference>
<feature type="domain" description="SUI1" evidence="2">
    <location>
        <begin position="482"/>
        <end position="552"/>
    </location>
</feature>
<keyword evidence="3" id="KW-1185">Reference proteome</keyword>
<dbReference type="InterPro" id="IPR048248">
    <property type="entry name" value="PUA_eIF2d-like"/>
</dbReference>
<dbReference type="NCBIfam" id="TIGR00451">
    <property type="entry name" value="unchar_dom_2"/>
    <property type="match status" value="1"/>
</dbReference>
<evidence type="ECO:0000313" key="3">
    <source>
        <dbReference type="Proteomes" id="UP000887572"/>
    </source>
</evidence>
<dbReference type="InterPro" id="IPR039757">
    <property type="entry name" value="EIF2D"/>
</dbReference>
<evidence type="ECO:0000259" key="2">
    <source>
        <dbReference type="PROSITE" id="PS50296"/>
    </source>
</evidence>
<dbReference type="InterPro" id="IPR036885">
    <property type="entry name" value="SWIB_MDM2_dom_sf"/>
</dbReference>
<reference evidence="4" key="1">
    <citation type="submission" date="2022-11" db="UniProtKB">
        <authorList>
            <consortium name="WormBaseParasite"/>
        </authorList>
    </citation>
    <scope>IDENTIFICATION</scope>
</reference>
<dbReference type="Pfam" id="PF25304">
    <property type="entry name" value="WHD_eIF2D"/>
    <property type="match status" value="1"/>
</dbReference>
<dbReference type="GO" id="GO:0001731">
    <property type="term" value="P:formation of translation preinitiation complex"/>
    <property type="evidence" value="ECO:0007669"/>
    <property type="project" value="InterPro"/>
</dbReference>
<dbReference type="InterPro" id="IPR004521">
    <property type="entry name" value="Uncharacterised_CHP00451"/>
</dbReference>
<dbReference type="SUPFAM" id="SSF47592">
    <property type="entry name" value="SWIB/MDM2 domain"/>
    <property type="match status" value="1"/>
</dbReference>
<accession>A0A914I6C3</accession>
<dbReference type="InterPro" id="IPR015947">
    <property type="entry name" value="PUA-like_sf"/>
</dbReference>
<keyword evidence="1" id="KW-0963">Cytoplasm</keyword>
<dbReference type="Pfam" id="PF01253">
    <property type="entry name" value="SUI1"/>
    <property type="match status" value="1"/>
</dbReference>
<dbReference type="InterPro" id="IPR057429">
    <property type="entry name" value="WH_eIF2D"/>
</dbReference>
<evidence type="ECO:0000256" key="1">
    <source>
        <dbReference type="ARBA" id="ARBA00022490"/>
    </source>
</evidence>
<dbReference type="PROSITE" id="PS50296">
    <property type="entry name" value="SUI1"/>
    <property type="match status" value="1"/>
</dbReference>
<dbReference type="PROSITE" id="PS50890">
    <property type="entry name" value="PUA"/>
    <property type="match status" value="1"/>
</dbReference>
<dbReference type="InterPro" id="IPR041366">
    <property type="entry name" value="Pre-PUA"/>
</dbReference>
<dbReference type="PANTHER" id="PTHR12217:SF4">
    <property type="entry name" value="EUKARYOTIC TRANSLATION INITIATION FACTOR 2D"/>
    <property type="match status" value="1"/>
</dbReference>
<dbReference type="SUPFAM" id="SSF88697">
    <property type="entry name" value="PUA domain-like"/>
    <property type="match status" value="1"/>
</dbReference>
<dbReference type="CDD" id="cd21156">
    <property type="entry name" value="PUA_eIF2d-like"/>
    <property type="match status" value="1"/>
</dbReference>
<organism evidence="3 4">
    <name type="scientific">Globodera rostochiensis</name>
    <name type="common">Golden nematode worm</name>
    <name type="synonym">Heterodera rostochiensis</name>
    <dbReference type="NCBI Taxonomy" id="31243"/>
    <lineage>
        <taxon>Eukaryota</taxon>
        <taxon>Metazoa</taxon>
        <taxon>Ecdysozoa</taxon>
        <taxon>Nematoda</taxon>
        <taxon>Chromadorea</taxon>
        <taxon>Rhabditida</taxon>
        <taxon>Tylenchina</taxon>
        <taxon>Tylenchomorpha</taxon>
        <taxon>Tylenchoidea</taxon>
        <taxon>Heteroderidae</taxon>
        <taxon>Heteroderinae</taxon>
        <taxon>Globodera</taxon>
    </lineage>
</organism>
<dbReference type="Gene3D" id="3.10.400.20">
    <property type="match status" value="1"/>
</dbReference>
<dbReference type="GO" id="GO:0003743">
    <property type="term" value="F:translation initiation factor activity"/>
    <property type="evidence" value="ECO:0007669"/>
    <property type="project" value="InterPro"/>
</dbReference>
<dbReference type="Pfam" id="PF26292">
    <property type="entry name" value="PUA_elF2D"/>
    <property type="match status" value="1"/>
</dbReference>
<name>A0A914I6C3_GLORO</name>